<name>A0A5B7E9W3_PORTR</name>
<evidence type="ECO:0000313" key="1">
    <source>
        <dbReference type="EMBL" id="MPC31000.1"/>
    </source>
</evidence>
<gene>
    <name evidence="1" type="ORF">E2C01_024271</name>
</gene>
<organism evidence="1 2">
    <name type="scientific">Portunus trituberculatus</name>
    <name type="common">Swimming crab</name>
    <name type="synonym">Neptunus trituberculatus</name>
    <dbReference type="NCBI Taxonomy" id="210409"/>
    <lineage>
        <taxon>Eukaryota</taxon>
        <taxon>Metazoa</taxon>
        <taxon>Ecdysozoa</taxon>
        <taxon>Arthropoda</taxon>
        <taxon>Crustacea</taxon>
        <taxon>Multicrustacea</taxon>
        <taxon>Malacostraca</taxon>
        <taxon>Eumalacostraca</taxon>
        <taxon>Eucarida</taxon>
        <taxon>Decapoda</taxon>
        <taxon>Pleocyemata</taxon>
        <taxon>Brachyura</taxon>
        <taxon>Eubrachyura</taxon>
        <taxon>Portunoidea</taxon>
        <taxon>Portunidae</taxon>
        <taxon>Portuninae</taxon>
        <taxon>Portunus</taxon>
    </lineage>
</organism>
<protein>
    <submittedName>
        <fullName evidence="1">Uncharacterized protein</fullName>
    </submittedName>
</protein>
<dbReference type="Proteomes" id="UP000324222">
    <property type="component" value="Unassembled WGS sequence"/>
</dbReference>
<evidence type="ECO:0000313" key="2">
    <source>
        <dbReference type="Proteomes" id="UP000324222"/>
    </source>
</evidence>
<reference evidence="1 2" key="1">
    <citation type="submission" date="2019-05" db="EMBL/GenBank/DDBJ databases">
        <title>Another draft genome of Portunus trituberculatus and its Hox gene families provides insights of decapod evolution.</title>
        <authorList>
            <person name="Jeong J.-H."/>
            <person name="Song I."/>
            <person name="Kim S."/>
            <person name="Choi T."/>
            <person name="Kim D."/>
            <person name="Ryu S."/>
            <person name="Kim W."/>
        </authorList>
    </citation>
    <scope>NUCLEOTIDE SEQUENCE [LARGE SCALE GENOMIC DNA]</scope>
    <source>
        <tissue evidence="1">Muscle</tissue>
    </source>
</reference>
<comment type="caution">
    <text evidence="1">The sequence shown here is derived from an EMBL/GenBank/DDBJ whole genome shotgun (WGS) entry which is preliminary data.</text>
</comment>
<proteinExistence type="predicted"/>
<sequence>MVTSLDLITHKRKSARLEEFIDGDKVLIQKGMFHLGWNCNRLPVRATFLPLHRISAPRRTVRLKLHSATTEVSTLRSLETP</sequence>
<dbReference type="AlphaFoldDB" id="A0A5B7E9W3"/>
<dbReference type="EMBL" id="VSRR010002348">
    <property type="protein sequence ID" value="MPC31000.1"/>
    <property type="molecule type" value="Genomic_DNA"/>
</dbReference>
<keyword evidence="2" id="KW-1185">Reference proteome</keyword>
<accession>A0A5B7E9W3</accession>